<evidence type="ECO:0000313" key="2">
    <source>
        <dbReference type="Proteomes" id="UP000032142"/>
    </source>
</evidence>
<accession>A0A0B0NBI9</accession>
<reference evidence="2" key="1">
    <citation type="submission" date="2014-09" db="EMBL/GenBank/DDBJ databases">
        <authorList>
            <person name="Mudge J."/>
            <person name="Ramaraj T."/>
            <person name="Lindquist I.E."/>
            <person name="Bharti A.K."/>
            <person name="Sundararajan A."/>
            <person name="Cameron C.T."/>
            <person name="Woodward J.E."/>
            <person name="May G.D."/>
            <person name="Brubaker C."/>
            <person name="Broadhvest J."/>
            <person name="Wilkins T.A."/>
        </authorList>
    </citation>
    <scope>NUCLEOTIDE SEQUENCE</scope>
    <source>
        <strain evidence="2">cv. AKA8401</strain>
    </source>
</reference>
<evidence type="ECO:0000313" key="1">
    <source>
        <dbReference type="EMBL" id="KHG10195.1"/>
    </source>
</evidence>
<dbReference type="AlphaFoldDB" id="A0A0B0NBI9"/>
<gene>
    <name evidence="1" type="ORF">F383_10878</name>
</gene>
<dbReference type="EMBL" id="KN393337">
    <property type="protein sequence ID" value="KHG10195.1"/>
    <property type="molecule type" value="Genomic_DNA"/>
</dbReference>
<sequence length="16" mass="1791">MYIFLLGKGGMYISVV</sequence>
<protein>
    <submittedName>
        <fullName evidence="1">Uncharacterized protein</fullName>
    </submittedName>
</protein>
<organism evidence="1 2">
    <name type="scientific">Gossypium arboreum</name>
    <name type="common">Tree cotton</name>
    <name type="synonym">Gossypium nanking</name>
    <dbReference type="NCBI Taxonomy" id="29729"/>
    <lineage>
        <taxon>Eukaryota</taxon>
        <taxon>Viridiplantae</taxon>
        <taxon>Streptophyta</taxon>
        <taxon>Embryophyta</taxon>
        <taxon>Tracheophyta</taxon>
        <taxon>Spermatophyta</taxon>
        <taxon>Magnoliopsida</taxon>
        <taxon>eudicotyledons</taxon>
        <taxon>Gunneridae</taxon>
        <taxon>Pentapetalae</taxon>
        <taxon>rosids</taxon>
        <taxon>malvids</taxon>
        <taxon>Malvales</taxon>
        <taxon>Malvaceae</taxon>
        <taxon>Malvoideae</taxon>
        <taxon>Gossypium</taxon>
    </lineage>
</organism>
<dbReference type="Proteomes" id="UP000032142">
    <property type="component" value="Unassembled WGS sequence"/>
</dbReference>
<keyword evidence="2" id="KW-1185">Reference proteome</keyword>
<proteinExistence type="predicted"/>
<name>A0A0B0NBI9_GOSAR</name>